<dbReference type="eggNOG" id="KOG4835">
    <property type="taxonomic scope" value="Eukaryota"/>
</dbReference>
<dbReference type="GO" id="GO:0005730">
    <property type="term" value="C:nucleolus"/>
    <property type="evidence" value="ECO:0007669"/>
    <property type="project" value="UniProtKB-SubCell"/>
</dbReference>
<dbReference type="KEGG" id="gtt:GUITHDRAFT_67864"/>
<dbReference type="AlphaFoldDB" id="L1JMV5"/>
<evidence type="ECO:0000256" key="6">
    <source>
        <dbReference type="RuleBase" id="RU368003"/>
    </source>
</evidence>
<evidence type="ECO:0000313" key="9">
    <source>
        <dbReference type="Proteomes" id="UP000011087"/>
    </source>
</evidence>
<evidence type="ECO:0000256" key="1">
    <source>
        <dbReference type="ARBA" id="ARBA00004123"/>
    </source>
</evidence>
<reference evidence="9" key="2">
    <citation type="submission" date="2012-11" db="EMBL/GenBank/DDBJ databases">
        <authorList>
            <person name="Kuo A."/>
            <person name="Curtis B.A."/>
            <person name="Tanifuji G."/>
            <person name="Burki F."/>
            <person name="Gruber A."/>
            <person name="Irimia M."/>
            <person name="Maruyama S."/>
            <person name="Arias M.C."/>
            <person name="Ball S.G."/>
            <person name="Gile G.H."/>
            <person name="Hirakawa Y."/>
            <person name="Hopkins J.F."/>
            <person name="Rensing S.A."/>
            <person name="Schmutz J."/>
            <person name="Symeonidi A."/>
            <person name="Elias M."/>
            <person name="Eveleigh R.J."/>
            <person name="Herman E.K."/>
            <person name="Klute M.J."/>
            <person name="Nakayama T."/>
            <person name="Obornik M."/>
            <person name="Reyes-Prieto A."/>
            <person name="Armbrust E.V."/>
            <person name="Aves S.J."/>
            <person name="Beiko R.G."/>
            <person name="Coutinho P."/>
            <person name="Dacks J.B."/>
            <person name="Durnford D.G."/>
            <person name="Fast N.M."/>
            <person name="Green B.R."/>
            <person name="Grisdale C."/>
            <person name="Hempe F."/>
            <person name="Henrissat B."/>
            <person name="Hoppner M.P."/>
            <person name="Ishida K.-I."/>
            <person name="Kim E."/>
            <person name="Koreny L."/>
            <person name="Kroth P.G."/>
            <person name="Liu Y."/>
            <person name="Malik S.-B."/>
            <person name="Maier U.G."/>
            <person name="McRose D."/>
            <person name="Mock T."/>
            <person name="Neilson J.A."/>
            <person name="Onodera N.T."/>
            <person name="Poole A.M."/>
            <person name="Pritham E.J."/>
            <person name="Richards T.A."/>
            <person name="Rocap G."/>
            <person name="Roy S.W."/>
            <person name="Sarai C."/>
            <person name="Schaack S."/>
            <person name="Shirato S."/>
            <person name="Slamovits C.H."/>
            <person name="Spencer D.F."/>
            <person name="Suzuki S."/>
            <person name="Worden A.Z."/>
            <person name="Zauner S."/>
            <person name="Barry K."/>
            <person name="Bell C."/>
            <person name="Bharti A.K."/>
            <person name="Crow J.A."/>
            <person name="Grimwood J."/>
            <person name="Kramer R."/>
            <person name="Lindquist E."/>
            <person name="Lucas S."/>
            <person name="Salamov A."/>
            <person name="McFadden G.I."/>
            <person name="Lane C.E."/>
            <person name="Keeling P.J."/>
            <person name="Gray M.W."/>
            <person name="Grigoriev I.V."/>
            <person name="Archibald J.M."/>
        </authorList>
    </citation>
    <scope>NUCLEOTIDE SEQUENCE</scope>
    <source>
        <strain evidence="9">CCMP2712</strain>
    </source>
</reference>
<accession>L1JMV5</accession>
<dbReference type="GO" id="GO:0000460">
    <property type="term" value="P:maturation of 5.8S rRNA"/>
    <property type="evidence" value="ECO:0007669"/>
    <property type="project" value="TreeGrafter"/>
</dbReference>
<dbReference type="Pfam" id="PF04000">
    <property type="entry name" value="Sas10_Utp3"/>
    <property type="match status" value="1"/>
</dbReference>
<keyword evidence="9" id="KW-1185">Reference proteome</keyword>
<evidence type="ECO:0000313" key="7">
    <source>
        <dbReference type="EMBL" id="EKX49403.1"/>
    </source>
</evidence>
<evidence type="ECO:0000256" key="2">
    <source>
        <dbReference type="ARBA" id="ARBA00009154"/>
    </source>
</evidence>
<dbReference type="GO" id="GO:0003677">
    <property type="term" value="F:DNA binding"/>
    <property type="evidence" value="ECO:0007669"/>
    <property type="project" value="UniProtKB-KW"/>
</dbReference>
<keyword evidence="6" id="KW-0963">Cytoplasm</keyword>
<evidence type="ECO:0000256" key="5">
    <source>
        <dbReference type="ARBA" id="ARBA00023242"/>
    </source>
</evidence>
<dbReference type="GO" id="GO:0010468">
    <property type="term" value="P:regulation of gene expression"/>
    <property type="evidence" value="ECO:0007669"/>
    <property type="project" value="TreeGrafter"/>
</dbReference>
<dbReference type="PANTHER" id="PTHR15341:SF3">
    <property type="entry name" value="NUCLEAR NUCLEIC ACID-BINDING PROTEIN C1D"/>
    <property type="match status" value="1"/>
</dbReference>
<reference evidence="8" key="3">
    <citation type="submission" date="2016-03" db="UniProtKB">
        <authorList>
            <consortium name="EnsemblProtists"/>
        </authorList>
    </citation>
    <scope>IDENTIFICATION</scope>
</reference>
<dbReference type="OMA" id="REENWEN"/>
<protein>
    <recommendedName>
        <fullName evidence="6">Nuclear nucleic acid-binding protein C1D</fullName>
    </recommendedName>
</protein>
<keyword evidence="5 6" id="KW-0539">Nucleus</keyword>
<comment type="similarity">
    <text evidence="2 6">Belongs to the C1D family.</text>
</comment>
<dbReference type="InterPro" id="IPR007146">
    <property type="entry name" value="Sas10/Utp3/C1D"/>
</dbReference>
<name>L1JMV5_GUITC</name>
<dbReference type="InterPro" id="IPR011082">
    <property type="entry name" value="Exosome-assoc_fac/DNA_repair"/>
</dbReference>
<dbReference type="Proteomes" id="UP000011087">
    <property type="component" value="Unassembled WGS sequence"/>
</dbReference>
<dbReference type="OrthoDB" id="1421013at2759"/>
<dbReference type="GO" id="GO:0005737">
    <property type="term" value="C:cytoplasm"/>
    <property type="evidence" value="ECO:0007669"/>
    <property type="project" value="UniProtKB-SubCell"/>
</dbReference>
<evidence type="ECO:0000256" key="4">
    <source>
        <dbReference type="ARBA" id="ARBA00022884"/>
    </source>
</evidence>
<sequence length="124" mass="13842">MSASKLPEAMEENLDKIDSALDNLETALEPILATPWDTLNACLEPVQRAKLNLMIAYTIDSLFFLYLKTQQGIATEEHQVNEELARVKSYMSKLKDATAAQENEKSKLKLNKDAAARFIKAGLV</sequence>
<dbReference type="RefSeq" id="XP_005836383.1">
    <property type="nucleotide sequence ID" value="XM_005836326.1"/>
</dbReference>
<evidence type="ECO:0000313" key="8">
    <source>
        <dbReference type="EnsemblProtists" id="EKX49403"/>
    </source>
</evidence>
<keyword evidence="4 6" id="KW-0694">RNA-binding</keyword>
<dbReference type="GO" id="GO:0000178">
    <property type="term" value="C:exosome (RNase complex)"/>
    <property type="evidence" value="ECO:0007669"/>
    <property type="project" value="TreeGrafter"/>
</dbReference>
<comment type="subcellular location">
    <subcellularLocation>
        <location evidence="6">Cytoplasm</location>
    </subcellularLocation>
    <subcellularLocation>
        <location evidence="6">Nucleus</location>
        <location evidence="6">Nucleolus</location>
    </subcellularLocation>
    <subcellularLocation>
        <location evidence="1 6">Nucleus</location>
    </subcellularLocation>
</comment>
<keyword evidence="3 6" id="KW-0698">rRNA processing</keyword>
<dbReference type="EnsemblProtists" id="EKX49403">
    <property type="protein sequence ID" value="EKX49403"/>
    <property type="gene ID" value="GUITHDRAFT_67864"/>
</dbReference>
<proteinExistence type="inferred from homology"/>
<dbReference type="GeneID" id="17305982"/>
<keyword evidence="6" id="KW-0238">DNA-binding</keyword>
<comment type="function">
    <text evidence="6">Plays a role in the recruitment of the exosome to pre-rRNA to mediate the 3'-5' end processing of the 5.8S rRNA.</text>
</comment>
<dbReference type="STRING" id="905079.L1JMV5"/>
<gene>
    <name evidence="7" type="ORF">GUITHDRAFT_67864</name>
</gene>
<reference evidence="7 9" key="1">
    <citation type="journal article" date="2012" name="Nature">
        <title>Algal genomes reveal evolutionary mosaicism and the fate of nucleomorphs.</title>
        <authorList>
            <consortium name="DOE Joint Genome Institute"/>
            <person name="Curtis B.A."/>
            <person name="Tanifuji G."/>
            <person name="Burki F."/>
            <person name="Gruber A."/>
            <person name="Irimia M."/>
            <person name="Maruyama S."/>
            <person name="Arias M.C."/>
            <person name="Ball S.G."/>
            <person name="Gile G.H."/>
            <person name="Hirakawa Y."/>
            <person name="Hopkins J.F."/>
            <person name="Kuo A."/>
            <person name="Rensing S.A."/>
            <person name="Schmutz J."/>
            <person name="Symeonidi A."/>
            <person name="Elias M."/>
            <person name="Eveleigh R.J."/>
            <person name="Herman E.K."/>
            <person name="Klute M.J."/>
            <person name="Nakayama T."/>
            <person name="Obornik M."/>
            <person name="Reyes-Prieto A."/>
            <person name="Armbrust E.V."/>
            <person name="Aves S.J."/>
            <person name="Beiko R.G."/>
            <person name="Coutinho P."/>
            <person name="Dacks J.B."/>
            <person name="Durnford D.G."/>
            <person name="Fast N.M."/>
            <person name="Green B.R."/>
            <person name="Grisdale C.J."/>
            <person name="Hempel F."/>
            <person name="Henrissat B."/>
            <person name="Hoppner M.P."/>
            <person name="Ishida K."/>
            <person name="Kim E."/>
            <person name="Koreny L."/>
            <person name="Kroth P.G."/>
            <person name="Liu Y."/>
            <person name="Malik S.B."/>
            <person name="Maier U.G."/>
            <person name="McRose D."/>
            <person name="Mock T."/>
            <person name="Neilson J.A."/>
            <person name="Onodera N.T."/>
            <person name="Poole A.M."/>
            <person name="Pritham E.J."/>
            <person name="Richards T.A."/>
            <person name="Rocap G."/>
            <person name="Roy S.W."/>
            <person name="Sarai C."/>
            <person name="Schaack S."/>
            <person name="Shirato S."/>
            <person name="Slamovits C.H."/>
            <person name="Spencer D.F."/>
            <person name="Suzuki S."/>
            <person name="Worden A.Z."/>
            <person name="Zauner S."/>
            <person name="Barry K."/>
            <person name="Bell C."/>
            <person name="Bharti A.K."/>
            <person name="Crow J.A."/>
            <person name="Grimwood J."/>
            <person name="Kramer R."/>
            <person name="Lindquist E."/>
            <person name="Lucas S."/>
            <person name="Salamov A."/>
            <person name="McFadden G.I."/>
            <person name="Lane C.E."/>
            <person name="Keeling P.J."/>
            <person name="Gray M.W."/>
            <person name="Grigoriev I.V."/>
            <person name="Archibald J.M."/>
        </authorList>
    </citation>
    <scope>NUCLEOTIDE SEQUENCE</scope>
    <source>
        <strain evidence="7 9">CCMP2712</strain>
    </source>
</reference>
<organism evidence="7">
    <name type="scientific">Guillardia theta (strain CCMP2712)</name>
    <name type="common">Cryptophyte</name>
    <dbReference type="NCBI Taxonomy" id="905079"/>
    <lineage>
        <taxon>Eukaryota</taxon>
        <taxon>Cryptophyceae</taxon>
        <taxon>Pyrenomonadales</taxon>
        <taxon>Geminigeraceae</taxon>
        <taxon>Guillardia</taxon>
    </lineage>
</organism>
<comment type="subunit">
    <text evidence="6">Monomer and homodimer.</text>
</comment>
<evidence type="ECO:0000256" key="3">
    <source>
        <dbReference type="ARBA" id="ARBA00022552"/>
    </source>
</evidence>
<dbReference type="GO" id="GO:0003723">
    <property type="term" value="F:RNA binding"/>
    <property type="evidence" value="ECO:0007669"/>
    <property type="project" value="UniProtKB-UniRule"/>
</dbReference>
<dbReference type="EMBL" id="JH992982">
    <property type="protein sequence ID" value="EKX49403.1"/>
    <property type="molecule type" value="Genomic_DNA"/>
</dbReference>
<dbReference type="PANTHER" id="PTHR15341">
    <property type="entry name" value="SUN-COR STEROID HORMONE RECEPTOR CO-REPRESSOR"/>
    <property type="match status" value="1"/>
</dbReference>
<dbReference type="PaxDb" id="55529-EKX49403"/>
<dbReference type="HOGENOM" id="CLU_064339_4_1_1"/>